<evidence type="ECO:0000256" key="3">
    <source>
        <dbReference type="ARBA" id="ARBA00023163"/>
    </source>
</evidence>
<evidence type="ECO:0000256" key="2">
    <source>
        <dbReference type="ARBA" id="ARBA00023125"/>
    </source>
</evidence>
<protein>
    <submittedName>
        <fullName evidence="5">Metalloregulator ArsR/SmtB family transcription factor</fullName>
    </submittedName>
</protein>
<keyword evidence="2" id="KW-0238">DNA-binding</keyword>
<proteinExistence type="predicted"/>
<comment type="caution">
    <text evidence="5">The sequence shown here is derived from an EMBL/GenBank/DDBJ whole genome shotgun (WGS) entry which is preliminary data.</text>
</comment>
<dbReference type="SUPFAM" id="SSF46785">
    <property type="entry name" value="Winged helix' DNA-binding domain"/>
    <property type="match status" value="1"/>
</dbReference>
<reference evidence="5" key="1">
    <citation type="submission" date="2022-11" db="EMBL/GenBank/DDBJ databases">
        <title>Marilongibacter aestuarii gen. nov., sp. nov., isolated from tidal flat sediment.</title>
        <authorList>
            <person name="Jiayan W."/>
        </authorList>
    </citation>
    <scope>NUCLEOTIDE SEQUENCE</scope>
    <source>
        <strain evidence="5">Z1-6</strain>
    </source>
</reference>
<dbReference type="InterPro" id="IPR011991">
    <property type="entry name" value="ArsR-like_HTH"/>
</dbReference>
<dbReference type="InterPro" id="IPR051081">
    <property type="entry name" value="HTH_MetalResp_TranReg"/>
</dbReference>
<dbReference type="GO" id="GO:0003700">
    <property type="term" value="F:DNA-binding transcription factor activity"/>
    <property type="evidence" value="ECO:0007669"/>
    <property type="project" value="InterPro"/>
</dbReference>
<dbReference type="CDD" id="cd00090">
    <property type="entry name" value="HTH_ARSR"/>
    <property type="match status" value="1"/>
</dbReference>
<dbReference type="NCBIfam" id="NF033788">
    <property type="entry name" value="HTH_metalloreg"/>
    <property type="match status" value="1"/>
</dbReference>
<sequence length="119" mass="13379">MVAKSKTVRNFANNEQVDNSMTDIKIISDDQTKLARYAKALGHPVRVYVMQLLGSQSCCYSGDLSSELPIAKSTLSQHLKELKDAGLIQGEIEAPRVKYCVNKANWKEAQVLFKTFWDI</sequence>
<feature type="domain" description="HTH arsR-type" evidence="4">
    <location>
        <begin position="26"/>
        <end position="119"/>
    </location>
</feature>
<dbReference type="PROSITE" id="PS50987">
    <property type="entry name" value="HTH_ARSR_2"/>
    <property type="match status" value="1"/>
</dbReference>
<evidence type="ECO:0000259" key="4">
    <source>
        <dbReference type="PROSITE" id="PS50987"/>
    </source>
</evidence>
<organism evidence="5 6">
    <name type="scientific">Draconibacterium aestuarii</name>
    <dbReference type="NCBI Taxonomy" id="2998507"/>
    <lineage>
        <taxon>Bacteria</taxon>
        <taxon>Pseudomonadati</taxon>
        <taxon>Bacteroidota</taxon>
        <taxon>Bacteroidia</taxon>
        <taxon>Marinilabiliales</taxon>
        <taxon>Prolixibacteraceae</taxon>
        <taxon>Draconibacterium</taxon>
    </lineage>
</organism>
<dbReference type="EMBL" id="JAPOHD010000065">
    <property type="protein sequence ID" value="MCY1722980.1"/>
    <property type="molecule type" value="Genomic_DNA"/>
</dbReference>
<dbReference type="Pfam" id="PF01022">
    <property type="entry name" value="HTH_5"/>
    <property type="match status" value="1"/>
</dbReference>
<dbReference type="PANTHER" id="PTHR33154:SF15">
    <property type="entry name" value="REGULATORY PROTEIN ARSR"/>
    <property type="match status" value="1"/>
</dbReference>
<dbReference type="AlphaFoldDB" id="A0A9X3F9P8"/>
<dbReference type="InterPro" id="IPR001845">
    <property type="entry name" value="HTH_ArsR_DNA-bd_dom"/>
</dbReference>
<evidence type="ECO:0000313" key="5">
    <source>
        <dbReference type="EMBL" id="MCY1722980.1"/>
    </source>
</evidence>
<dbReference type="Gene3D" id="1.10.10.10">
    <property type="entry name" value="Winged helix-like DNA-binding domain superfamily/Winged helix DNA-binding domain"/>
    <property type="match status" value="1"/>
</dbReference>
<dbReference type="InterPro" id="IPR036388">
    <property type="entry name" value="WH-like_DNA-bd_sf"/>
</dbReference>
<keyword evidence="3" id="KW-0804">Transcription</keyword>
<dbReference type="RefSeq" id="WP_343335305.1">
    <property type="nucleotide sequence ID" value="NZ_JAPOHD010000065.1"/>
</dbReference>
<dbReference type="GO" id="GO:0003677">
    <property type="term" value="F:DNA binding"/>
    <property type="evidence" value="ECO:0007669"/>
    <property type="project" value="UniProtKB-KW"/>
</dbReference>
<dbReference type="InterPro" id="IPR036390">
    <property type="entry name" value="WH_DNA-bd_sf"/>
</dbReference>
<keyword evidence="6" id="KW-1185">Reference proteome</keyword>
<evidence type="ECO:0000256" key="1">
    <source>
        <dbReference type="ARBA" id="ARBA00023015"/>
    </source>
</evidence>
<dbReference type="SMART" id="SM00418">
    <property type="entry name" value="HTH_ARSR"/>
    <property type="match status" value="1"/>
</dbReference>
<accession>A0A9X3F9P8</accession>
<keyword evidence="1" id="KW-0805">Transcription regulation</keyword>
<gene>
    <name evidence="5" type="ORF">OU798_21715</name>
</gene>
<name>A0A9X3F9P8_9BACT</name>
<evidence type="ECO:0000313" key="6">
    <source>
        <dbReference type="Proteomes" id="UP001145087"/>
    </source>
</evidence>
<dbReference type="PANTHER" id="PTHR33154">
    <property type="entry name" value="TRANSCRIPTIONAL REGULATOR, ARSR FAMILY"/>
    <property type="match status" value="1"/>
</dbReference>
<dbReference type="Proteomes" id="UP001145087">
    <property type="component" value="Unassembled WGS sequence"/>
</dbReference>